<accession>A0ABT8HCD9</accession>
<gene>
    <name evidence="3" type="ORF">QYF68_11405</name>
</gene>
<protein>
    <submittedName>
        <fullName evidence="3">Uncharacterized protein</fullName>
    </submittedName>
</protein>
<feature type="region of interest" description="Disordered" evidence="1">
    <location>
        <begin position="120"/>
        <end position="172"/>
    </location>
</feature>
<sequence length="172" mass="16798">MTVVQVVKIAALNALLGGAALAAATQAGAQPAPVDPALPPAPPVVAAPAPGAPVPGVPAPGSHSVTVTPLDAGSIPPPAPPPVGAPVIPAVPNANFGNTGQLDFLRELWNMRNSAEFFQSVGPGSLDPATWQPPTPYGTPPPPPAAAPGSPPPPASAPPPVWPPVPVPAQVP</sequence>
<comment type="caution">
    <text evidence="3">The sequence shown here is derived from an EMBL/GenBank/DDBJ whole genome shotgun (WGS) entry which is preliminary data.</text>
</comment>
<organism evidence="3 4">
    <name type="scientific">Mycolicibacterium austroafricanum</name>
    <name type="common">Mycobacterium austroafricanum</name>
    <dbReference type="NCBI Taxonomy" id="39687"/>
    <lineage>
        <taxon>Bacteria</taxon>
        <taxon>Bacillati</taxon>
        <taxon>Actinomycetota</taxon>
        <taxon>Actinomycetes</taxon>
        <taxon>Mycobacteriales</taxon>
        <taxon>Mycobacteriaceae</taxon>
        <taxon>Mycolicibacterium</taxon>
    </lineage>
</organism>
<dbReference type="Proteomes" id="UP001172687">
    <property type="component" value="Unassembled WGS sequence"/>
</dbReference>
<feature type="signal peptide" evidence="2">
    <location>
        <begin position="1"/>
        <end position="29"/>
    </location>
</feature>
<evidence type="ECO:0000256" key="2">
    <source>
        <dbReference type="SAM" id="SignalP"/>
    </source>
</evidence>
<name>A0ABT8HCD9_MYCAO</name>
<proteinExistence type="predicted"/>
<feature type="compositionally biased region" description="Pro residues" evidence="1">
    <location>
        <begin position="131"/>
        <end position="172"/>
    </location>
</feature>
<feature type="chain" id="PRO_5046037831" evidence="2">
    <location>
        <begin position="30"/>
        <end position="172"/>
    </location>
</feature>
<keyword evidence="2" id="KW-0732">Signal</keyword>
<dbReference type="RefSeq" id="WP_109489539.1">
    <property type="nucleotide sequence ID" value="NZ_CP082189.1"/>
</dbReference>
<keyword evidence="4" id="KW-1185">Reference proteome</keyword>
<evidence type="ECO:0000313" key="3">
    <source>
        <dbReference type="EMBL" id="MDN4518427.1"/>
    </source>
</evidence>
<reference evidence="3" key="1">
    <citation type="submission" date="2023-07" db="EMBL/GenBank/DDBJ databases">
        <title>Degradation of tert-butanol by M. austroafricanum TBA100.</title>
        <authorList>
            <person name="Helbich S."/>
            <person name="Vainshtein Y."/>
        </authorList>
    </citation>
    <scope>NUCLEOTIDE SEQUENCE</scope>
    <source>
        <strain evidence="3">TBA100</strain>
    </source>
</reference>
<dbReference type="EMBL" id="JAUHTC010000041">
    <property type="protein sequence ID" value="MDN4518427.1"/>
    <property type="molecule type" value="Genomic_DNA"/>
</dbReference>
<evidence type="ECO:0000313" key="4">
    <source>
        <dbReference type="Proteomes" id="UP001172687"/>
    </source>
</evidence>
<feature type="region of interest" description="Disordered" evidence="1">
    <location>
        <begin position="55"/>
        <end position="81"/>
    </location>
</feature>
<evidence type="ECO:0000256" key="1">
    <source>
        <dbReference type="SAM" id="MobiDB-lite"/>
    </source>
</evidence>